<sequence>VSESVVLILSHPVSQTPTCVYFELMWCHLCSPTVEAGTPVTGNDELDRNLAVVEKVAFSKGLSPEAISVLLEFAMSLRMGSSPCVRVLKCLIPASVVPQQAVVRAVVWLNVSKIPISTQVLFIKWVLTVSSFLCIFLISVHLYRVRKLLELQSKLGRQPFLMHLLSLYKVFCPELVTLSIPSRIRVCTHFVTFMPFYKPVSSSICEMVTKKHCHLDLPALSSVLNKEPQSEQTSRRKMVPLVHLSSFAQMLKDMHRIELPAQMGSLLGSSLALQYLDCVQEESALLRLNFWLGCALHEEFLFCRQTSEEALQFLNNLLSAQHFLQEGFSSSDAFLYKFLNVWDGSLLRPQILGLLSNIPVIPSTQIGRLLFEPLTQLFFTSSMFFKCGLMECLNNMLLKWLTWHSVYALEDDLDISLNSHTSINITLSGFKDSVMELVHFVGRLASLGLQLEGCNTLLLSFILDFYETVCDTFLKFGLPLVVMPPPGVFYPALLATDPVSVDRLAYIMHRYKLNLTSAKSQEKQTEQAFHISRHTFRQFNHYLVFMVNCLWNCRMFHANTDMHVREELLHKSNVPQYWTRFDFIHHPAFTGYAVDFHQKCWPGKKDVDVNSIKQSKPWSWYLEYLFNQGFDGLKDFVHSSISRQVTAGDKLQDSQCSL</sequence>
<evidence type="ECO:0000313" key="9">
    <source>
        <dbReference type="Proteomes" id="UP000694383"/>
    </source>
</evidence>
<reference evidence="8" key="2">
    <citation type="submission" date="2025-09" db="UniProtKB">
        <authorList>
            <consortium name="Ensembl"/>
        </authorList>
    </citation>
    <scope>IDENTIFICATION</scope>
</reference>
<evidence type="ECO:0000256" key="7">
    <source>
        <dbReference type="SAM" id="Phobius"/>
    </source>
</evidence>
<dbReference type="PANTHER" id="PTHR48208">
    <property type="entry name" value="CENTROMERE PROTEIN I"/>
    <property type="match status" value="1"/>
</dbReference>
<keyword evidence="7" id="KW-0472">Membrane</keyword>
<keyword evidence="6" id="KW-0137">Centromere</keyword>
<dbReference type="Ensembl" id="ENSOSIT00000048252.1">
    <property type="protein sequence ID" value="ENSOSIP00000045889.1"/>
    <property type="gene ID" value="ENSOSIG00000021788.1"/>
</dbReference>
<dbReference type="GeneTree" id="ENSGT00390000013235"/>
<organism evidence="8 9">
    <name type="scientific">Oryzias sinensis</name>
    <name type="common">Chinese medaka</name>
    <dbReference type="NCBI Taxonomy" id="183150"/>
    <lineage>
        <taxon>Eukaryota</taxon>
        <taxon>Metazoa</taxon>
        <taxon>Chordata</taxon>
        <taxon>Craniata</taxon>
        <taxon>Vertebrata</taxon>
        <taxon>Euteleostomi</taxon>
        <taxon>Actinopterygii</taxon>
        <taxon>Neopterygii</taxon>
        <taxon>Teleostei</taxon>
        <taxon>Neoteleostei</taxon>
        <taxon>Acanthomorphata</taxon>
        <taxon>Ovalentaria</taxon>
        <taxon>Atherinomorphae</taxon>
        <taxon>Beloniformes</taxon>
        <taxon>Adrianichthyidae</taxon>
        <taxon>Oryziinae</taxon>
        <taxon>Oryzias</taxon>
    </lineage>
</organism>
<dbReference type="InterPro" id="IPR012485">
    <property type="entry name" value="CENP-I"/>
</dbReference>
<protein>
    <submittedName>
        <fullName evidence="8">Centromere protein I</fullName>
    </submittedName>
</protein>
<keyword evidence="7" id="KW-1133">Transmembrane helix</keyword>
<dbReference type="PANTHER" id="PTHR48208:SF2">
    <property type="entry name" value="CENTROMERE PROTEIN I"/>
    <property type="match status" value="1"/>
</dbReference>
<dbReference type="GO" id="GO:0034080">
    <property type="term" value="P:CENP-A containing chromatin assembly"/>
    <property type="evidence" value="ECO:0007669"/>
    <property type="project" value="TreeGrafter"/>
</dbReference>
<evidence type="ECO:0000256" key="1">
    <source>
        <dbReference type="ARBA" id="ARBA00004123"/>
    </source>
</evidence>
<keyword evidence="9" id="KW-1185">Reference proteome</keyword>
<dbReference type="Pfam" id="PF07778">
    <property type="entry name" value="CENP-I"/>
    <property type="match status" value="3"/>
</dbReference>
<evidence type="ECO:0000256" key="3">
    <source>
        <dbReference type="ARBA" id="ARBA00005470"/>
    </source>
</evidence>
<evidence type="ECO:0000256" key="2">
    <source>
        <dbReference type="ARBA" id="ARBA00004584"/>
    </source>
</evidence>
<feature type="transmembrane region" description="Helical" evidence="7">
    <location>
        <begin position="122"/>
        <end position="140"/>
    </location>
</feature>
<keyword evidence="4" id="KW-0158">Chromosome</keyword>
<evidence type="ECO:0000256" key="5">
    <source>
        <dbReference type="ARBA" id="ARBA00023242"/>
    </source>
</evidence>
<keyword evidence="5" id="KW-0539">Nucleus</keyword>
<comment type="similarity">
    <text evidence="3">Belongs to the CENP-I/CTF3 family.</text>
</comment>
<evidence type="ECO:0000313" key="8">
    <source>
        <dbReference type="Ensembl" id="ENSOSIP00000045889.1"/>
    </source>
</evidence>
<proteinExistence type="inferred from homology"/>
<name>A0A8C7ZRM8_9TELE</name>
<comment type="subcellular location">
    <subcellularLocation>
        <location evidence="2">Chromosome</location>
        <location evidence="2">Centromere</location>
    </subcellularLocation>
    <subcellularLocation>
        <location evidence="1">Nucleus</location>
    </subcellularLocation>
</comment>
<dbReference type="GO" id="GO:0000939">
    <property type="term" value="C:inner kinetochore"/>
    <property type="evidence" value="ECO:0007669"/>
    <property type="project" value="TreeGrafter"/>
</dbReference>
<dbReference type="GO" id="GO:0000070">
    <property type="term" value="P:mitotic sister chromatid segregation"/>
    <property type="evidence" value="ECO:0007669"/>
    <property type="project" value="TreeGrafter"/>
</dbReference>
<reference evidence="8" key="1">
    <citation type="submission" date="2025-08" db="UniProtKB">
        <authorList>
            <consortium name="Ensembl"/>
        </authorList>
    </citation>
    <scope>IDENTIFICATION</scope>
</reference>
<dbReference type="Proteomes" id="UP000694383">
    <property type="component" value="Unplaced"/>
</dbReference>
<keyword evidence="7" id="KW-0812">Transmembrane</keyword>
<evidence type="ECO:0000256" key="4">
    <source>
        <dbReference type="ARBA" id="ARBA00022454"/>
    </source>
</evidence>
<accession>A0A8C7ZRM8</accession>
<dbReference type="GO" id="GO:0005634">
    <property type="term" value="C:nucleus"/>
    <property type="evidence" value="ECO:0007669"/>
    <property type="project" value="UniProtKB-SubCell"/>
</dbReference>
<dbReference type="AlphaFoldDB" id="A0A8C7ZRM8"/>
<evidence type="ECO:0000256" key="6">
    <source>
        <dbReference type="ARBA" id="ARBA00023328"/>
    </source>
</evidence>